<name>A0A3P7ST63_RODNA</name>
<evidence type="ECO:0000313" key="2">
    <source>
        <dbReference type="EMBL" id="VDN97822.1"/>
    </source>
</evidence>
<organism evidence="2 3">
    <name type="scientific">Rodentolepis nana</name>
    <name type="common">Dwarf tapeworm</name>
    <name type="synonym">Hymenolepis nana</name>
    <dbReference type="NCBI Taxonomy" id="102285"/>
    <lineage>
        <taxon>Eukaryota</taxon>
        <taxon>Metazoa</taxon>
        <taxon>Spiralia</taxon>
        <taxon>Lophotrochozoa</taxon>
        <taxon>Platyhelminthes</taxon>
        <taxon>Cestoda</taxon>
        <taxon>Eucestoda</taxon>
        <taxon>Cyclophyllidea</taxon>
        <taxon>Hymenolepididae</taxon>
        <taxon>Rodentolepis</taxon>
    </lineage>
</organism>
<reference evidence="2 3" key="1">
    <citation type="submission" date="2018-11" db="EMBL/GenBank/DDBJ databases">
        <authorList>
            <consortium name="Pathogen Informatics"/>
        </authorList>
    </citation>
    <scope>NUCLEOTIDE SEQUENCE [LARGE SCALE GENOMIC DNA]</scope>
</reference>
<accession>A0A3P7ST63</accession>
<dbReference type="EMBL" id="UZAE01000865">
    <property type="protein sequence ID" value="VDN97822.1"/>
    <property type="molecule type" value="Genomic_DNA"/>
</dbReference>
<keyword evidence="1" id="KW-0472">Membrane</keyword>
<evidence type="ECO:0000313" key="3">
    <source>
        <dbReference type="Proteomes" id="UP000278807"/>
    </source>
</evidence>
<feature type="transmembrane region" description="Helical" evidence="1">
    <location>
        <begin position="6"/>
        <end position="22"/>
    </location>
</feature>
<protein>
    <submittedName>
        <fullName evidence="2">Uncharacterized protein</fullName>
    </submittedName>
</protein>
<dbReference type="Proteomes" id="UP000278807">
    <property type="component" value="Unassembled WGS sequence"/>
</dbReference>
<dbReference type="AlphaFoldDB" id="A0A3P7ST63"/>
<evidence type="ECO:0000256" key="1">
    <source>
        <dbReference type="SAM" id="Phobius"/>
    </source>
</evidence>
<proteinExistence type="predicted"/>
<keyword evidence="1" id="KW-0812">Transmembrane</keyword>
<sequence>MVISAVVVYLAVMMLTFAIVVSKRTRGRKHRSIQEGCLMGGRRTASFVSAPYLILQRRAKSAKFQ</sequence>
<keyword evidence="1" id="KW-1133">Transmembrane helix</keyword>
<gene>
    <name evidence="2" type="ORF">HNAJ_LOCUS1963</name>
</gene>
<keyword evidence="3" id="KW-1185">Reference proteome</keyword>